<organism evidence="2 3">
    <name type="scientific">Apostasia shenzhenica</name>
    <dbReference type="NCBI Taxonomy" id="1088818"/>
    <lineage>
        <taxon>Eukaryota</taxon>
        <taxon>Viridiplantae</taxon>
        <taxon>Streptophyta</taxon>
        <taxon>Embryophyta</taxon>
        <taxon>Tracheophyta</taxon>
        <taxon>Spermatophyta</taxon>
        <taxon>Magnoliopsida</taxon>
        <taxon>Liliopsida</taxon>
        <taxon>Asparagales</taxon>
        <taxon>Orchidaceae</taxon>
        <taxon>Apostasioideae</taxon>
        <taxon>Apostasia</taxon>
    </lineage>
</organism>
<evidence type="ECO:0000313" key="3">
    <source>
        <dbReference type="Proteomes" id="UP000236161"/>
    </source>
</evidence>
<feature type="region of interest" description="Disordered" evidence="1">
    <location>
        <begin position="1"/>
        <end position="30"/>
    </location>
</feature>
<dbReference type="PANTHER" id="PTHR37259">
    <property type="entry name" value="OS07G0474300 PROTEIN"/>
    <property type="match status" value="1"/>
</dbReference>
<dbReference type="Proteomes" id="UP000236161">
    <property type="component" value="Unassembled WGS sequence"/>
</dbReference>
<feature type="compositionally biased region" description="Low complexity" evidence="1">
    <location>
        <begin position="19"/>
        <end position="30"/>
    </location>
</feature>
<keyword evidence="3" id="KW-1185">Reference proteome</keyword>
<protein>
    <submittedName>
        <fullName evidence="2">Uncharacterized protein</fullName>
    </submittedName>
</protein>
<dbReference type="OrthoDB" id="784446at2759"/>
<reference evidence="2 3" key="1">
    <citation type="journal article" date="2017" name="Nature">
        <title>The Apostasia genome and the evolution of orchids.</title>
        <authorList>
            <person name="Zhang G.Q."/>
            <person name="Liu K.W."/>
            <person name="Li Z."/>
            <person name="Lohaus R."/>
            <person name="Hsiao Y.Y."/>
            <person name="Niu S.C."/>
            <person name="Wang J.Y."/>
            <person name="Lin Y.C."/>
            <person name="Xu Q."/>
            <person name="Chen L.J."/>
            <person name="Yoshida K."/>
            <person name="Fujiwara S."/>
            <person name="Wang Z.W."/>
            <person name="Zhang Y.Q."/>
            <person name="Mitsuda N."/>
            <person name="Wang M."/>
            <person name="Liu G.H."/>
            <person name="Pecoraro L."/>
            <person name="Huang H.X."/>
            <person name="Xiao X.J."/>
            <person name="Lin M."/>
            <person name="Wu X.Y."/>
            <person name="Wu W.L."/>
            <person name="Chen Y.Y."/>
            <person name="Chang S.B."/>
            <person name="Sakamoto S."/>
            <person name="Ohme-Takagi M."/>
            <person name="Yagi M."/>
            <person name="Zeng S.J."/>
            <person name="Shen C.Y."/>
            <person name="Yeh C.M."/>
            <person name="Luo Y.B."/>
            <person name="Tsai W.C."/>
            <person name="Van de Peer Y."/>
            <person name="Liu Z.J."/>
        </authorList>
    </citation>
    <scope>NUCLEOTIDE SEQUENCE [LARGE SCALE GENOMIC DNA]</scope>
    <source>
        <strain evidence="3">cv. Shenzhen</strain>
        <tissue evidence="2">Stem</tissue>
    </source>
</reference>
<dbReference type="PANTHER" id="PTHR37259:SF2">
    <property type="entry name" value="OS07G0474300 PROTEIN"/>
    <property type="match status" value="1"/>
</dbReference>
<evidence type="ECO:0000313" key="2">
    <source>
        <dbReference type="EMBL" id="PKA60104.1"/>
    </source>
</evidence>
<dbReference type="STRING" id="1088818.A0A2I0AX33"/>
<accession>A0A2I0AX33</accession>
<dbReference type="EMBL" id="KZ451942">
    <property type="protein sequence ID" value="PKA60104.1"/>
    <property type="molecule type" value="Genomic_DNA"/>
</dbReference>
<dbReference type="AlphaFoldDB" id="A0A2I0AX33"/>
<name>A0A2I0AX33_9ASPA</name>
<sequence length="200" mass="22593">MPMDRKPPIVVSPRRLRSRQLPPNLPKPTAKTATKTLLRHSIACETLFRPDQQLSSEFKFLPDRSTDDFTAAADVAGGSCDGDSSPLPPPLFERGRFYEVYSARRNERLKRKMLEVTEETVALYPEVAVELSKRRSLKKWETPRKSLPANFSVSRVSRLQSSEVRSIKKTKKIPALGISAMTPANSVRKILTRSALRKMT</sequence>
<proteinExistence type="predicted"/>
<evidence type="ECO:0000256" key="1">
    <source>
        <dbReference type="SAM" id="MobiDB-lite"/>
    </source>
</evidence>
<gene>
    <name evidence="2" type="ORF">AXF42_Ash009788</name>
</gene>